<keyword evidence="8" id="KW-1185">Reference proteome</keyword>
<dbReference type="EMBL" id="LGRN01000121">
    <property type="protein sequence ID" value="OJD16138.1"/>
    <property type="molecule type" value="Genomic_DNA"/>
</dbReference>
<dbReference type="AlphaFoldDB" id="A0A1J9PJQ7"/>
<comment type="caution">
    <text evidence="7">The sequence shown here is derived from an EMBL/GenBank/DDBJ whole genome shotgun (WGS) entry which is preliminary data.</text>
</comment>
<dbReference type="OrthoDB" id="416217at2759"/>
<dbReference type="SMART" id="SM00066">
    <property type="entry name" value="GAL4"/>
    <property type="match status" value="1"/>
</dbReference>
<evidence type="ECO:0000256" key="4">
    <source>
        <dbReference type="ARBA" id="ARBA00023242"/>
    </source>
</evidence>
<keyword evidence="1" id="KW-0805">Transcription regulation</keyword>
<protein>
    <recommendedName>
        <fullName evidence="6">Zn(2)-C6 fungal-type domain-containing protein</fullName>
    </recommendedName>
</protein>
<dbReference type="GO" id="GO:0008270">
    <property type="term" value="F:zinc ion binding"/>
    <property type="evidence" value="ECO:0007669"/>
    <property type="project" value="InterPro"/>
</dbReference>
<evidence type="ECO:0000259" key="6">
    <source>
        <dbReference type="PROSITE" id="PS50048"/>
    </source>
</evidence>
<dbReference type="InterPro" id="IPR001138">
    <property type="entry name" value="Zn2Cys6_DnaBD"/>
</dbReference>
<feature type="domain" description="Zn(2)-C6 fungal-type" evidence="6">
    <location>
        <begin position="27"/>
        <end position="57"/>
    </location>
</feature>
<evidence type="ECO:0000256" key="2">
    <source>
        <dbReference type="ARBA" id="ARBA00023125"/>
    </source>
</evidence>
<reference evidence="7 8" key="1">
    <citation type="submission" date="2015-07" db="EMBL/GenBank/DDBJ databases">
        <title>Emmonsia species relationships and genome sequence.</title>
        <authorList>
            <consortium name="The Broad Institute Genomics Platform"/>
            <person name="Cuomo C.A."/>
            <person name="Munoz J.F."/>
            <person name="Imamovic A."/>
            <person name="Priest M.E."/>
            <person name="Young S."/>
            <person name="Clay O.K."/>
            <person name="McEwen J.G."/>
        </authorList>
    </citation>
    <scope>NUCLEOTIDE SEQUENCE [LARGE SCALE GENOMIC DNA]</scope>
    <source>
        <strain evidence="7 8">UAMH 9510</strain>
    </source>
</reference>
<dbReference type="InterPro" id="IPR053157">
    <property type="entry name" value="Sterol_Uptake_Regulator"/>
</dbReference>
<dbReference type="VEuPathDB" id="FungiDB:AJ78_03666"/>
<feature type="region of interest" description="Disordered" evidence="5">
    <location>
        <begin position="287"/>
        <end position="306"/>
    </location>
</feature>
<dbReference type="STRING" id="1447872.A0A1J9PJQ7"/>
<dbReference type="PANTHER" id="PTHR47784:SF7">
    <property type="entry name" value="ZN(II)2CYS6 TRANSCRIPTION FACTOR (EUROFUNG)"/>
    <property type="match status" value="1"/>
</dbReference>
<organism evidence="7 8">
    <name type="scientific">Emergomyces pasteurianus Ep9510</name>
    <dbReference type="NCBI Taxonomy" id="1447872"/>
    <lineage>
        <taxon>Eukaryota</taxon>
        <taxon>Fungi</taxon>
        <taxon>Dikarya</taxon>
        <taxon>Ascomycota</taxon>
        <taxon>Pezizomycotina</taxon>
        <taxon>Eurotiomycetes</taxon>
        <taxon>Eurotiomycetidae</taxon>
        <taxon>Onygenales</taxon>
        <taxon>Ajellomycetaceae</taxon>
        <taxon>Emergomyces</taxon>
    </lineage>
</organism>
<dbReference type="PROSITE" id="PS50048">
    <property type="entry name" value="ZN2_CY6_FUNGAL_2"/>
    <property type="match status" value="1"/>
</dbReference>
<evidence type="ECO:0000256" key="1">
    <source>
        <dbReference type="ARBA" id="ARBA00023015"/>
    </source>
</evidence>
<dbReference type="Proteomes" id="UP000182235">
    <property type="component" value="Unassembled WGS sequence"/>
</dbReference>
<dbReference type="Pfam" id="PF00172">
    <property type="entry name" value="Zn_clus"/>
    <property type="match status" value="1"/>
</dbReference>
<sequence length="498" mass="56477">MSHATKITPRSTAPTINRKPHTKSRTGCYNCKARRVKCPETRPICDNCKLRQLDCVYPSQFKSQLHQTTRRLQPNCNGKNYAAAVQFAKSLLPPPMKTVTVPPQFPPFFTIDDMRFFHHYMISAYPYLPYGSDKVWTDEIPLLAHQHEFLFHAILSLGASHFTLVSANHAGPEETPGYAAMLAHRGLALRGLQQTLDRQPQVVHRVEPGCTPANLPELNAMLATCYALTMQAGQMCDGFTDFLVMIRGCGRLTGHISKVCGLDPYALPLNLKNPDLRVRFPHLTLENDDKEAGDDDGRQHQRQHDKRIRRRIDTGVVKRLGDALRGLIPLLQHECHKKYHGFILDAVEALQRQDWIDALDSFQQTYAVLCSMEEETFQNHIIGPVGREADENNAMFMLLFAHFTTLQMIIYPILLRVMPERARYPVLMMPQLRWLIEINVRLPEALHRYMLTPLEIVARVGAEVGVFKSGVGKRVNEDLNGKAEELRHGGLHDEGTAV</sequence>
<accession>A0A1J9PJQ7</accession>
<feature type="region of interest" description="Disordered" evidence="5">
    <location>
        <begin position="1"/>
        <end position="25"/>
    </location>
</feature>
<dbReference type="PROSITE" id="PS00463">
    <property type="entry name" value="ZN2_CY6_FUNGAL_1"/>
    <property type="match status" value="1"/>
</dbReference>
<dbReference type="SUPFAM" id="SSF57701">
    <property type="entry name" value="Zn2/Cys6 DNA-binding domain"/>
    <property type="match status" value="1"/>
</dbReference>
<keyword evidence="3" id="KW-0804">Transcription</keyword>
<evidence type="ECO:0000256" key="5">
    <source>
        <dbReference type="SAM" id="MobiDB-lite"/>
    </source>
</evidence>
<dbReference type="GO" id="GO:0001228">
    <property type="term" value="F:DNA-binding transcription activator activity, RNA polymerase II-specific"/>
    <property type="evidence" value="ECO:0007669"/>
    <property type="project" value="TreeGrafter"/>
</dbReference>
<dbReference type="Pfam" id="PF11951">
    <property type="entry name" value="Fungal_trans_2"/>
    <property type="match status" value="1"/>
</dbReference>
<evidence type="ECO:0000313" key="7">
    <source>
        <dbReference type="EMBL" id="OJD16138.1"/>
    </source>
</evidence>
<evidence type="ECO:0000313" key="8">
    <source>
        <dbReference type="Proteomes" id="UP000182235"/>
    </source>
</evidence>
<dbReference type="GO" id="GO:0003677">
    <property type="term" value="F:DNA binding"/>
    <property type="evidence" value="ECO:0007669"/>
    <property type="project" value="UniProtKB-KW"/>
</dbReference>
<keyword evidence="4" id="KW-0539">Nucleus</keyword>
<dbReference type="Gene3D" id="4.10.240.10">
    <property type="entry name" value="Zn(2)-C6 fungal-type DNA-binding domain"/>
    <property type="match status" value="1"/>
</dbReference>
<keyword evidence="2" id="KW-0238">DNA-binding</keyword>
<evidence type="ECO:0000256" key="3">
    <source>
        <dbReference type="ARBA" id="ARBA00023163"/>
    </source>
</evidence>
<dbReference type="InterPro" id="IPR021858">
    <property type="entry name" value="Fun_TF"/>
</dbReference>
<name>A0A1J9PJQ7_9EURO</name>
<dbReference type="PANTHER" id="PTHR47784">
    <property type="entry name" value="STEROL UPTAKE CONTROL PROTEIN 2"/>
    <property type="match status" value="1"/>
</dbReference>
<dbReference type="CDD" id="cd00067">
    <property type="entry name" value="GAL4"/>
    <property type="match status" value="1"/>
</dbReference>
<proteinExistence type="predicted"/>
<gene>
    <name evidence="7" type="ORF">AJ78_03666</name>
</gene>
<dbReference type="InterPro" id="IPR036864">
    <property type="entry name" value="Zn2-C6_fun-type_DNA-bd_sf"/>
</dbReference>